<evidence type="ECO:0000313" key="4">
    <source>
        <dbReference type="EMBL" id="AOW26213.1"/>
    </source>
</evidence>
<reference evidence="4 5" key="3">
    <citation type="journal article" date="2013" name="Genome Biol.">
        <title>Assembly of a phased diploid Candida albicans genome facilitates allele-specific measurements and provides a simple model for repeat and indel structure.</title>
        <authorList>
            <person name="Muzzey D."/>
            <person name="Schwartz K."/>
            <person name="Weissman J.S."/>
            <person name="Sherlock G."/>
        </authorList>
    </citation>
    <scope>NUCLEOTIDE SEQUENCE [LARGE SCALE GENOMIC DNA]</scope>
    <source>
        <strain evidence="5">SC5314 / ATCC MYA-2876</strain>
    </source>
</reference>
<feature type="compositionally biased region" description="Polar residues" evidence="1">
    <location>
        <begin position="283"/>
        <end position="300"/>
    </location>
</feature>
<gene>
    <name evidence="4" type="ordered locus">CAALFM_C105440CA</name>
    <name evidence="3" type="ordered locus">orf19.8049</name>
</gene>
<dbReference type="GeneID" id="3642489"/>
<evidence type="ECO:0000259" key="2">
    <source>
        <dbReference type="PROSITE" id="PS50006"/>
    </source>
</evidence>
<dbReference type="STRING" id="237561.A0A1D8PDJ0"/>
<dbReference type="Gene3D" id="2.60.200.20">
    <property type="match status" value="1"/>
</dbReference>
<dbReference type="VEuPathDB" id="FungiDB:C1_05440C_A"/>
<dbReference type="OrthoDB" id="4096268at2759"/>
<dbReference type="Pfam" id="PF00498">
    <property type="entry name" value="FHA"/>
    <property type="match status" value="1"/>
</dbReference>
<feature type="compositionally biased region" description="Acidic residues" evidence="1">
    <location>
        <begin position="441"/>
        <end position="451"/>
    </location>
</feature>
<evidence type="ECO:0000256" key="1">
    <source>
        <dbReference type="SAM" id="MobiDB-lite"/>
    </source>
</evidence>
<dbReference type="InterPro" id="IPR000253">
    <property type="entry name" value="FHA_dom"/>
</dbReference>
<dbReference type="Proteomes" id="UP000000559">
    <property type="component" value="Chromosome 1"/>
</dbReference>
<name>A0A1D8PDJ0_CANAL</name>
<proteinExistence type="predicted"/>
<reference evidence="4 5" key="1">
    <citation type="journal article" date="2004" name="Proc. Natl. Acad. Sci. U.S.A.">
        <title>The diploid genome sequence of Candida albicans.</title>
        <authorList>
            <person name="Jones T."/>
            <person name="Federspiel N.A."/>
            <person name="Chibana H."/>
            <person name="Dungan J."/>
            <person name="Kalman S."/>
            <person name="Magee B.B."/>
            <person name="Newport G."/>
            <person name="Thorstenson Y.R."/>
            <person name="Agabian N."/>
            <person name="Magee P.T."/>
            <person name="Davis R.W."/>
            <person name="Scherer S."/>
        </authorList>
    </citation>
    <scope>NUCLEOTIDE SEQUENCE [LARGE SCALE GENOMIC DNA]</scope>
    <source>
        <strain evidence="5">SC5314 / ATCC MYA-2876</strain>
    </source>
</reference>
<dbReference type="InterPro" id="IPR008984">
    <property type="entry name" value="SMAD_FHA_dom_sf"/>
</dbReference>
<protein>
    <recommendedName>
        <fullName evidence="2">FHA domain-containing protein</fullName>
    </recommendedName>
</protein>
<dbReference type="AlphaFoldDB" id="A0A1D8PDJ0"/>
<feature type="compositionally biased region" description="Low complexity" evidence="1">
    <location>
        <begin position="346"/>
        <end position="361"/>
    </location>
</feature>
<dbReference type="InParanoid" id="A0A1D8PDJ0"/>
<dbReference type="eggNOG" id="ENOG502QVGM">
    <property type="taxonomic scope" value="Eukaryota"/>
</dbReference>
<keyword evidence="5" id="KW-1185">Reference proteome</keyword>
<feature type="region of interest" description="Disordered" evidence="1">
    <location>
        <begin position="259"/>
        <end position="304"/>
    </location>
</feature>
<feature type="compositionally biased region" description="Acidic residues" evidence="1">
    <location>
        <begin position="387"/>
        <end position="403"/>
    </location>
</feature>
<feature type="region of interest" description="Disordered" evidence="1">
    <location>
        <begin position="331"/>
        <end position="414"/>
    </location>
</feature>
<evidence type="ECO:0000313" key="5">
    <source>
        <dbReference type="Proteomes" id="UP000000559"/>
    </source>
</evidence>
<feature type="domain" description="FHA" evidence="2">
    <location>
        <begin position="43"/>
        <end position="102"/>
    </location>
</feature>
<organism evidence="4 5">
    <name type="scientific">Candida albicans (strain SC5314 / ATCC MYA-2876)</name>
    <name type="common">Yeast</name>
    <dbReference type="NCBI Taxonomy" id="237561"/>
    <lineage>
        <taxon>Eukaryota</taxon>
        <taxon>Fungi</taxon>
        <taxon>Dikarya</taxon>
        <taxon>Ascomycota</taxon>
        <taxon>Saccharomycotina</taxon>
        <taxon>Pichiomycetes</taxon>
        <taxon>Debaryomycetaceae</taxon>
        <taxon>Candida/Lodderomyces clade</taxon>
        <taxon>Candida</taxon>
    </lineage>
</organism>
<evidence type="ECO:0000313" key="3">
    <source>
        <dbReference type="CGD" id="CAL0000200650"/>
    </source>
</evidence>
<dbReference type="CGD" id="CAL0000200650">
    <property type="gene designation" value="orf19.8049"/>
</dbReference>
<dbReference type="KEGG" id="cal:CAALFM_C105440CA"/>
<dbReference type="EMBL" id="CP017623">
    <property type="protein sequence ID" value="AOW26213.1"/>
    <property type="molecule type" value="Genomic_DNA"/>
</dbReference>
<reference evidence="4 5" key="2">
    <citation type="journal article" date="2007" name="Genome Biol.">
        <title>Assembly of the Candida albicans genome into sixteen supercontigs aligned on the eight chromosomes.</title>
        <authorList>
            <person name="van het Hoog M."/>
            <person name="Rast T.J."/>
            <person name="Martchenko M."/>
            <person name="Grindle S."/>
            <person name="Dignard D."/>
            <person name="Hogues H."/>
            <person name="Cuomo C."/>
            <person name="Berriman M."/>
            <person name="Scherer S."/>
            <person name="Magee B.B."/>
            <person name="Whiteway M."/>
            <person name="Chibana H."/>
            <person name="Nantel A."/>
            <person name="Magee P.T."/>
        </authorList>
    </citation>
    <scope>GENOME REANNOTATION</scope>
    <source>
        <strain evidence="5">SC5314 / ATCC MYA-2876</strain>
    </source>
</reference>
<dbReference type="SMR" id="A0A1D8PDJ0"/>
<feature type="region of interest" description="Disordered" evidence="1">
    <location>
        <begin position="434"/>
        <end position="458"/>
    </location>
</feature>
<dbReference type="CDD" id="cd00060">
    <property type="entry name" value="FHA"/>
    <property type="match status" value="1"/>
</dbReference>
<accession>A0A1D8PDJ0</accession>
<dbReference type="RefSeq" id="XP_715854.2">
    <property type="nucleotide sequence ID" value="XM_710761.2"/>
</dbReference>
<dbReference type="PROSITE" id="PS50006">
    <property type="entry name" value="FHA_DOMAIN"/>
    <property type="match status" value="1"/>
</dbReference>
<sequence>MFNSKVKQEPVKKATHINDSSFISYCPLTSDERVVSFQDGQSVSIKRASDKHEGRFAKLTNFYFKNNHLSKEHAKIRYDQQQGFYIQDANSTFGTVLNNEKVLIAGVEHLLNTNDTVGLIMSKTSSQIKKITQEFVSANSTDKEIRSIPISKFDNPTIVLNFRIEIKDSVLKLVPIEREEARATIDAKTGLKSILTDHTKSLINVEEIPDDTESSDNEVEVVDIDIVSNPVTKIDSVCSNGHISDDQIIEIDISDDELVSGKQTHSKENKITESDCIGDGKTQKTLSRSASVEELTPTNRVESHASKMIVEVPSSEYEDDESDVNEILEKTEFNWKEQVSDEVSDNDSSGESLDSELSNDGSSDESSDSVTVNDIKNKQDEISISSDESESSEGECGDCDQTEGDNSNSGNHEPFYPVCYRLWKDDRGSKYYNLLDKHDDADSDSESESDTESTLFGSNCDEVDDIKIAEDNKSVDSSSIDLRDDFDEITSQDQSSFNEISFPRNFCLSRKRRFDELDSFDEFGRHTPIEYSDCEFSNQPPRKKHASTESKWKTITKEVGKGLFYVFATIAALGIYGSSIANEES</sequence>
<dbReference type="SUPFAM" id="SSF49879">
    <property type="entry name" value="SMAD/FHA domain"/>
    <property type="match status" value="1"/>
</dbReference>